<proteinExistence type="predicted"/>
<evidence type="ECO:0008006" key="3">
    <source>
        <dbReference type="Google" id="ProtNLM"/>
    </source>
</evidence>
<keyword evidence="2" id="KW-1185">Reference proteome</keyword>
<evidence type="ECO:0000313" key="2">
    <source>
        <dbReference type="Proteomes" id="UP000290288"/>
    </source>
</evidence>
<dbReference type="Proteomes" id="UP000290288">
    <property type="component" value="Unassembled WGS sequence"/>
</dbReference>
<reference evidence="1 2" key="1">
    <citation type="submission" date="2019-01" db="EMBL/GenBank/DDBJ databases">
        <title>Draft genome sequence of Psathyrella aberdarensis IHI B618.</title>
        <authorList>
            <person name="Buettner E."/>
            <person name="Kellner H."/>
        </authorList>
    </citation>
    <scope>NUCLEOTIDE SEQUENCE [LARGE SCALE GENOMIC DNA]</scope>
    <source>
        <strain evidence="1 2">IHI B618</strain>
    </source>
</reference>
<dbReference type="STRING" id="2316362.A0A4Q2CXR7"/>
<dbReference type="OrthoDB" id="10422129at2759"/>
<sequence>MVQTTRLNARALCEEVDQRVAQPKIHQNTVAATSPLPPELPPEILSNIFIVLRRIVADGNHYESDVSWTRVTHVCRHGYGHEQQQLSAQFDILDLRIVGHYESRIKCWFGENKLPTRFDDDDPPANLAVSSKSSHGVISTPLLKTITDHLDISSLHSLKISSHDILEEDALTLFKNMTKLDTITICGNYETLSKFLDEFQKQGSDTISPSFPALRSVHLHKIDFEESRTGEADDAVRAIITALEDRKASHPIEQLTISKCINFSKAHWKDLRASSIFEYVEMDWDEDEDIREDEDSDYDYDYNFDFDYDNDYDYEFDSGFNPTYDYDYDNDNDDDD</sequence>
<dbReference type="AlphaFoldDB" id="A0A4Q2CXR7"/>
<protein>
    <recommendedName>
        <fullName evidence="3">F-box domain-containing protein</fullName>
    </recommendedName>
</protein>
<organism evidence="1 2">
    <name type="scientific">Candolleomyces aberdarensis</name>
    <dbReference type="NCBI Taxonomy" id="2316362"/>
    <lineage>
        <taxon>Eukaryota</taxon>
        <taxon>Fungi</taxon>
        <taxon>Dikarya</taxon>
        <taxon>Basidiomycota</taxon>
        <taxon>Agaricomycotina</taxon>
        <taxon>Agaricomycetes</taxon>
        <taxon>Agaricomycetidae</taxon>
        <taxon>Agaricales</taxon>
        <taxon>Agaricineae</taxon>
        <taxon>Psathyrellaceae</taxon>
        <taxon>Candolleomyces</taxon>
    </lineage>
</organism>
<accession>A0A4Q2CXR7</accession>
<evidence type="ECO:0000313" key="1">
    <source>
        <dbReference type="EMBL" id="RXW11600.1"/>
    </source>
</evidence>
<dbReference type="EMBL" id="SDEE01001758">
    <property type="protein sequence ID" value="RXW11600.1"/>
    <property type="molecule type" value="Genomic_DNA"/>
</dbReference>
<name>A0A4Q2CXR7_9AGAR</name>
<gene>
    <name evidence="1" type="ORF">EST38_g14255</name>
</gene>
<comment type="caution">
    <text evidence="1">The sequence shown here is derived from an EMBL/GenBank/DDBJ whole genome shotgun (WGS) entry which is preliminary data.</text>
</comment>